<name>A0ABR3RUH7_9PLEO</name>
<evidence type="ECO:0000313" key="5">
    <source>
        <dbReference type="Proteomes" id="UP001521785"/>
    </source>
</evidence>
<dbReference type="InterPro" id="IPR039779">
    <property type="entry name" value="RFX-like"/>
</dbReference>
<organism evidence="4 5">
    <name type="scientific">Paraconiothyrium brasiliense</name>
    <dbReference type="NCBI Taxonomy" id="300254"/>
    <lineage>
        <taxon>Eukaryota</taxon>
        <taxon>Fungi</taxon>
        <taxon>Dikarya</taxon>
        <taxon>Ascomycota</taxon>
        <taxon>Pezizomycotina</taxon>
        <taxon>Dothideomycetes</taxon>
        <taxon>Pleosporomycetidae</taxon>
        <taxon>Pleosporales</taxon>
        <taxon>Massarineae</taxon>
        <taxon>Didymosphaeriaceae</taxon>
        <taxon>Paraconiothyrium</taxon>
    </lineage>
</organism>
<keyword evidence="5" id="KW-1185">Reference proteome</keyword>
<feature type="compositionally biased region" description="Polar residues" evidence="2">
    <location>
        <begin position="302"/>
        <end position="322"/>
    </location>
</feature>
<sequence length="816" mass="90984">MTARNHRAQSSASVSVRSAVGVRPTSSASTTSRHSFDQHDLQAQFQRTQHQPTPPPVAFNQQLQYNSSFADPLLQAAQHVSQQENVAMDPVHQLVGYVGDAQNGMGPTHGLPLQHIDPNAHQSFQSTQSQSQQFPVEQQHFVATPMEVEDKKKKTGGPTAQNDKELREMLRHNMGRKLKEVAAEVLATDRTSRSEKSKQLFAMLWLQQACTIGKTSVPRNRVFSKYASRCANERVVPLNPASFGKLVRVIFPNIQTRRLGVRGESKYHYVDLEMVDDDETQQPRQMPRVPASRGALKRHDSSASQPRMSTDTAAFPAHQQQSYSATNYYPQNSSKGRCYADIHSPQTVGYEYELRFPTPELLNNVEGDPLEIVMPDVSPYLPEGTDPDASEALVALYKSHITSLVDAVRFCKEKQFFRLFTSFQGTLTVPVAKLFAMEKLSPWIRECDWMMYQKMIRNVAQLTLQVAPAPVLKFLDNVWKLLHSHISKAFHNLPSPVLAARLEPATVFSHLLRQMLRVNSTAHAAAVMLTVDENRDRMWGDYQAYVNIKRILENELPHSCNHELVAEILSKEIRAIFLPLKSEMWLPDGTFYQISTPDPPVDILQETVIDRIAAFLTRLPSRFPDLSARTVLHTLNAISTAILREITVENGPSFQGWWLTKVFVDEMAIWLASLGGFLSHQFPIPDPNSPGMLGESMNAGMATGSSGSQNQSRFGSEEFGTGASFMGGNGSASIHGPSGMSHPDSECSITSLRRIHTHQRRSGQHRQMTAAQAFDLDFALSQDTALDDSGINLDDSIEAKFAAAMQQFPPVSQMPA</sequence>
<dbReference type="Gene3D" id="1.10.10.10">
    <property type="entry name" value="Winged helix-like DNA-binding domain superfamily/Winged helix DNA-binding domain"/>
    <property type="match status" value="1"/>
</dbReference>
<protein>
    <recommendedName>
        <fullName evidence="3">RFX-type winged-helix domain-containing protein</fullName>
    </recommendedName>
</protein>
<dbReference type="Pfam" id="PF25340">
    <property type="entry name" value="BCD_RFX"/>
    <property type="match status" value="1"/>
</dbReference>
<evidence type="ECO:0000256" key="1">
    <source>
        <dbReference type="ARBA" id="ARBA00023125"/>
    </source>
</evidence>
<dbReference type="PROSITE" id="PS51526">
    <property type="entry name" value="RFX_DBD"/>
    <property type="match status" value="1"/>
</dbReference>
<dbReference type="InterPro" id="IPR057321">
    <property type="entry name" value="RFX1-4/6/8-like_BCD"/>
</dbReference>
<reference evidence="4 5" key="1">
    <citation type="submission" date="2024-02" db="EMBL/GenBank/DDBJ databases">
        <title>De novo assembly and annotation of 12 fungi associated with fruit tree decline syndrome in Ontario, Canada.</title>
        <authorList>
            <person name="Sulman M."/>
            <person name="Ellouze W."/>
            <person name="Ilyukhin E."/>
        </authorList>
    </citation>
    <scope>NUCLEOTIDE SEQUENCE [LARGE SCALE GENOMIC DNA]</scope>
    <source>
        <strain evidence="4 5">M42-189</strain>
    </source>
</reference>
<dbReference type="InterPro" id="IPR036388">
    <property type="entry name" value="WH-like_DNA-bd_sf"/>
</dbReference>
<feature type="compositionally biased region" description="Low complexity" evidence="2">
    <location>
        <begin position="8"/>
        <end position="23"/>
    </location>
</feature>
<proteinExistence type="predicted"/>
<dbReference type="Proteomes" id="UP001521785">
    <property type="component" value="Unassembled WGS sequence"/>
</dbReference>
<evidence type="ECO:0000259" key="3">
    <source>
        <dbReference type="PROSITE" id="PS51526"/>
    </source>
</evidence>
<feature type="compositionally biased region" description="Polar residues" evidence="2">
    <location>
        <begin position="703"/>
        <end position="714"/>
    </location>
</feature>
<dbReference type="PANTHER" id="PTHR12619:SF5">
    <property type="entry name" value="TRANSCRIPTION FACTOR RFX4"/>
    <property type="match status" value="1"/>
</dbReference>
<gene>
    <name evidence="4" type="ORF">SLS60_003030</name>
</gene>
<dbReference type="SUPFAM" id="SSF46785">
    <property type="entry name" value="Winged helix' DNA-binding domain"/>
    <property type="match status" value="1"/>
</dbReference>
<dbReference type="Pfam" id="PF02257">
    <property type="entry name" value="RFX_DNA_binding"/>
    <property type="match status" value="1"/>
</dbReference>
<feature type="domain" description="RFX-type winged-helix" evidence="3">
    <location>
        <begin position="202"/>
        <end position="276"/>
    </location>
</feature>
<dbReference type="PANTHER" id="PTHR12619">
    <property type="entry name" value="RFX TRANSCRIPTION FACTOR FAMILY"/>
    <property type="match status" value="1"/>
</dbReference>
<feature type="region of interest" description="Disordered" evidence="2">
    <location>
        <begin position="692"/>
        <end position="714"/>
    </location>
</feature>
<dbReference type="InterPro" id="IPR036390">
    <property type="entry name" value="WH_DNA-bd_sf"/>
</dbReference>
<evidence type="ECO:0000313" key="4">
    <source>
        <dbReference type="EMBL" id="KAL1608091.1"/>
    </source>
</evidence>
<feature type="region of interest" description="Disordered" evidence="2">
    <location>
        <begin position="1"/>
        <end position="37"/>
    </location>
</feature>
<keyword evidence="1" id="KW-0238">DNA-binding</keyword>
<dbReference type="EMBL" id="JAKJXO020000003">
    <property type="protein sequence ID" value="KAL1608091.1"/>
    <property type="molecule type" value="Genomic_DNA"/>
</dbReference>
<feature type="compositionally biased region" description="Polar residues" evidence="2">
    <location>
        <begin position="24"/>
        <end position="33"/>
    </location>
</feature>
<dbReference type="InterPro" id="IPR003150">
    <property type="entry name" value="DNA-bd_RFX"/>
</dbReference>
<comment type="caution">
    <text evidence="4">The sequence shown here is derived from an EMBL/GenBank/DDBJ whole genome shotgun (WGS) entry which is preliminary data.</text>
</comment>
<feature type="region of interest" description="Disordered" evidence="2">
    <location>
        <begin position="278"/>
        <end position="322"/>
    </location>
</feature>
<accession>A0ABR3RUH7</accession>
<evidence type="ECO:0000256" key="2">
    <source>
        <dbReference type="SAM" id="MobiDB-lite"/>
    </source>
</evidence>